<dbReference type="EMBL" id="MN194591">
    <property type="protein sequence ID" value="QED21644.1"/>
    <property type="molecule type" value="Genomic_DNA"/>
</dbReference>
<gene>
    <name evidence="4" type="primary">C962R_2</name>
    <name evidence="4" type="ORF">ASFV_Kyiv_2016_131_00108</name>
</gene>
<dbReference type="Pfam" id="PF08706">
    <property type="entry name" value="D5_N"/>
    <property type="match status" value="1"/>
</dbReference>
<evidence type="ECO:0000256" key="1">
    <source>
        <dbReference type="ARBA" id="ARBA00022705"/>
    </source>
</evidence>
<organismHost>
    <name type="scientific">Sus scrofa</name>
    <name type="common">Pig</name>
    <dbReference type="NCBI Taxonomy" id="9823"/>
</organismHost>
<keyword evidence="1" id="KW-0235">DNA replication</keyword>
<dbReference type="InterPro" id="IPR014818">
    <property type="entry name" value="Phage/plasmid_primase_P4_C"/>
</dbReference>
<dbReference type="Proteomes" id="UP000321214">
    <property type="component" value="Segment"/>
</dbReference>
<organismHost>
    <name type="scientific">Ornithodoros</name>
    <name type="common">relapsing fever ticks</name>
    <dbReference type="NCBI Taxonomy" id="6937"/>
</organismHost>
<evidence type="ECO:0000259" key="2">
    <source>
        <dbReference type="Pfam" id="PF08706"/>
    </source>
</evidence>
<evidence type="ECO:0000313" key="5">
    <source>
        <dbReference type="Proteomes" id="UP000321214"/>
    </source>
</evidence>
<dbReference type="GO" id="GO:0016817">
    <property type="term" value="F:hydrolase activity, acting on acid anhydrides"/>
    <property type="evidence" value="ECO:0007669"/>
    <property type="project" value="InterPro"/>
</dbReference>
<accession>A0A5B8XA92</accession>
<name>A0A5B8XA92_ASF</name>
<feature type="domain" description="Primase C-terminal 2" evidence="3">
    <location>
        <begin position="11"/>
        <end position="89"/>
    </location>
</feature>
<proteinExistence type="predicted"/>
<dbReference type="InterPro" id="IPR014819">
    <property type="entry name" value="PriCT_2"/>
</dbReference>
<evidence type="ECO:0000259" key="3">
    <source>
        <dbReference type="Pfam" id="PF08707"/>
    </source>
</evidence>
<dbReference type="GO" id="GO:0006260">
    <property type="term" value="P:DNA replication"/>
    <property type="evidence" value="ECO:0007669"/>
    <property type="project" value="UniProtKB-KW"/>
</dbReference>
<organismHost>
    <name type="scientific">Phacochoerus aethiopicus</name>
    <name type="common">Warthog</name>
    <dbReference type="NCBI Taxonomy" id="85517"/>
</organismHost>
<protein>
    <submittedName>
        <fullName evidence="4">C962R</fullName>
    </submittedName>
</protein>
<feature type="domain" description="Bacteriophage/plasmid primase P4 C-terminal" evidence="2">
    <location>
        <begin position="172"/>
        <end position="302"/>
    </location>
</feature>
<organismHost>
    <name type="scientific">Ornithodoros moubata</name>
    <name type="common">Soft tick</name>
    <name type="synonym">Argasid tick</name>
    <dbReference type="NCBI Taxonomy" id="6938"/>
</organismHost>
<evidence type="ECO:0000313" key="4">
    <source>
        <dbReference type="EMBL" id="QED21644.1"/>
    </source>
</evidence>
<reference evidence="5" key="1">
    <citation type="submission" date="2019-07" db="EMBL/GenBank/DDBJ databases">
        <title>Complete genome sequence of virulent African swine fever virus isolated from a domestic pig in Ukraine.</title>
        <authorList>
            <person name="Kovalenko G."/>
            <person name="Ducluzeau A.-L."/>
            <person name="Ishchenko L."/>
            <person name="Sushko M."/>
            <person name="Sapachova M."/>
            <person name="Rudova N."/>
            <person name="Solodiankin O."/>
            <person name="Gerilovych A."/>
            <person name="Dagdag R."/>
            <person name="Redlinger M."/>
            <person name="Bezymennyi M."/>
            <person name="Frant M."/>
            <person name="Lange C.E."/>
            <person name="Dubchak I."/>
            <person name="Mezhenskyii A."/>
            <person name="Nychyk S."/>
            <person name="Bortz E."/>
            <person name="Drown D.M."/>
        </authorList>
    </citation>
    <scope>NUCLEOTIDE SEQUENCE [LARGE SCALE GENOMIC DNA]</scope>
</reference>
<organismHost>
    <name type="scientific">Potamochoerus larvatus</name>
    <name type="common">Bushpig</name>
    <dbReference type="NCBI Taxonomy" id="273792"/>
</organismHost>
<sequence>MLHDPEARYLHKILNLLPPEYYVEYPLWSNVVFALANTSANYRPLAEWFSQKCPEKWNTGGKEKLEKLWNDASHHTEKKITKRSIMYWAHKHAPQQYKEIVEQGYFSILAEYVYSYNGMLEHYMIAKVIYAMMGNKFVVDVDSNGKYVWFEFVLPGQPMNQGEIWKWRKEVNPDELHIYISENFSRVMDRITEHIKYHLSQPHESNILNYYKKLLKAFERSKSKIFNDSFKKGVIRQAEFLFRQRSFIQTLDTNPHLLGVGNGVLSIETIPAKLINHFHEHPIHQYTHICYVPFNPENPLDKTIIECTPRHHPRT</sequence>
<organismHost>
    <name type="scientific">Phacochoerus africanus</name>
    <name type="common">Warthog</name>
    <dbReference type="NCBI Taxonomy" id="41426"/>
</organismHost>
<organism evidence="4 5">
    <name type="scientific">African swine fever virus</name>
    <name type="common">ASFV</name>
    <dbReference type="NCBI Taxonomy" id="10497"/>
    <lineage>
        <taxon>Viruses</taxon>
        <taxon>Varidnaviria</taxon>
        <taxon>Bamfordvirae</taxon>
        <taxon>Nucleocytoviricota</taxon>
        <taxon>Pokkesviricetes</taxon>
        <taxon>Asfuvirales</taxon>
        <taxon>Asfarviridae</taxon>
        <taxon>Asfivirus</taxon>
        <taxon>Asfivirus haemorrhagiae</taxon>
    </lineage>
</organism>
<dbReference type="Pfam" id="PF08707">
    <property type="entry name" value="PriCT_2"/>
    <property type="match status" value="1"/>
</dbReference>